<reference evidence="2" key="1">
    <citation type="submission" date="2020-05" db="EMBL/GenBank/DDBJ databases">
        <authorList>
            <person name="Chiriac C."/>
            <person name="Salcher M."/>
            <person name="Ghai R."/>
            <person name="Kavagutti S V."/>
        </authorList>
    </citation>
    <scope>NUCLEOTIDE SEQUENCE</scope>
</reference>
<sequence>MWSVSNPMRGRPAATRSASSAHVPTCVATPPKVFFISSTSARGTNANGPPISFGSPGARRTAYSLLASRTSTRNINFIFVKYSIN</sequence>
<accession>A0A6J6KFT0</accession>
<evidence type="ECO:0000256" key="1">
    <source>
        <dbReference type="SAM" id="MobiDB-lite"/>
    </source>
</evidence>
<dbReference type="EMBL" id="CAEZVW010000075">
    <property type="protein sequence ID" value="CAB4648006.1"/>
    <property type="molecule type" value="Genomic_DNA"/>
</dbReference>
<proteinExistence type="predicted"/>
<organism evidence="2">
    <name type="scientific">freshwater metagenome</name>
    <dbReference type="NCBI Taxonomy" id="449393"/>
    <lineage>
        <taxon>unclassified sequences</taxon>
        <taxon>metagenomes</taxon>
        <taxon>ecological metagenomes</taxon>
    </lineage>
</organism>
<dbReference type="AlphaFoldDB" id="A0A6J6KFT0"/>
<name>A0A6J6KFT0_9ZZZZ</name>
<gene>
    <name evidence="2" type="ORF">UFOPK2157_01077</name>
</gene>
<protein>
    <submittedName>
        <fullName evidence="2">Unannotated protein</fullName>
    </submittedName>
</protein>
<evidence type="ECO:0000313" key="2">
    <source>
        <dbReference type="EMBL" id="CAB4648006.1"/>
    </source>
</evidence>
<feature type="region of interest" description="Disordered" evidence="1">
    <location>
        <begin position="1"/>
        <end position="22"/>
    </location>
</feature>